<dbReference type="RefSeq" id="WP_141405831.1">
    <property type="nucleotide sequence ID" value="NZ_CP066060.1"/>
</dbReference>
<evidence type="ECO:0000256" key="1">
    <source>
        <dbReference type="SAM" id="MobiDB-lite"/>
    </source>
</evidence>
<evidence type="ECO:0000256" key="2">
    <source>
        <dbReference type="SAM" id="Phobius"/>
    </source>
</evidence>
<gene>
    <name evidence="4" type="ORF">FK267_00725</name>
</gene>
<comment type="caution">
    <text evidence="4">The sequence shown here is derived from an EMBL/GenBank/DDBJ whole genome shotgun (WGS) entry which is preliminary data.</text>
</comment>
<keyword evidence="2" id="KW-1133">Transmembrane helix</keyword>
<keyword evidence="2" id="KW-0472">Membrane</keyword>
<dbReference type="GeneID" id="64213794"/>
<feature type="region of interest" description="Disordered" evidence="1">
    <location>
        <begin position="109"/>
        <end position="171"/>
    </location>
</feature>
<feature type="transmembrane region" description="Helical" evidence="2">
    <location>
        <begin position="262"/>
        <end position="284"/>
    </location>
</feature>
<dbReference type="EMBL" id="VICC01000001">
    <property type="protein sequence ID" value="TQD63158.1"/>
    <property type="molecule type" value="Genomic_DNA"/>
</dbReference>
<organism evidence="4 5">
    <name type="scientific">Actinomyces oris</name>
    <dbReference type="NCBI Taxonomy" id="544580"/>
    <lineage>
        <taxon>Bacteria</taxon>
        <taxon>Bacillati</taxon>
        <taxon>Actinomycetota</taxon>
        <taxon>Actinomycetes</taxon>
        <taxon>Actinomycetales</taxon>
        <taxon>Actinomycetaceae</taxon>
        <taxon>Actinomyces</taxon>
    </lineage>
</organism>
<evidence type="ECO:0000313" key="5">
    <source>
        <dbReference type="Proteomes" id="UP000317942"/>
    </source>
</evidence>
<feature type="region of interest" description="Disordered" evidence="1">
    <location>
        <begin position="69"/>
        <end position="92"/>
    </location>
</feature>
<reference evidence="4 5" key="1">
    <citation type="submission" date="2019-06" db="EMBL/GenBank/DDBJ databases">
        <title>Draft genome sequence of Actinomyces oris CCUG 34288T.</title>
        <authorList>
            <person name="Salva-Serra F."/>
            <person name="Cardew S."/>
            <person name="Moore E."/>
        </authorList>
    </citation>
    <scope>NUCLEOTIDE SEQUENCE [LARGE SCALE GENOMIC DNA]</scope>
    <source>
        <strain evidence="4 5">CCUG 34288</strain>
    </source>
</reference>
<name>A0A508BU81_9ACTO</name>
<accession>A0A508BU81</accession>
<evidence type="ECO:0000259" key="3">
    <source>
        <dbReference type="Pfam" id="PF25591"/>
    </source>
</evidence>
<proteinExistence type="predicted"/>
<protein>
    <recommendedName>
        <fullName evidence="3">Leucine rich repeat variant domain-containing protein</fullName>
    </recommendedName>
</protein>
<feature type="region of interest" description="Disordered" evidence="1">
    <location>
        <begin position="186"/>
        <end position="222"/>
    </location>
</feature>
<dbReference type="AlphaFoldDB" id="A0A508BU81"/>
<feature type="domain" description="Leucine rich repeat variant" evidence="3">
    <location>
        <begin position="13"/>
        <end position="70"/>
    </location>
</feature>
<dbReference type="Pfam" id="PF25591">
    <property type="entry name" value="LRV_2"/>
    <property type="match status" value="1"/>
</dbReference>
<keyword evidence="2" id="KW-0812">Transmembrane</keyword>
<dbReference type="InterPro" id="IPR057893">
    <property type="entry name" value="LRV_2"/>
</dbReference>
<sequence>MTTGHSPSAGDYDATTALSRFASPQDLERIAETRPDLHSILATNPSIPPRVRKILERSDDAVVREVLARQAGRGAQPAPPTPSPVPGDIGPMAPTMAVGAAAGTMGAVPQQAAPTSSGYAQVPQEYGGHQLGASGAAPRGGALHGSSAQGYGAVEPQGPQGSPPQVSQAAQPVAAAQAVALQPDAQAYSAPSMQAADQPLDQQTAMPPGVPSRGPSEHRVGLGQAYDSGQAYGAGQPVAPAYGTPMYAPPVQAPKKRRLLKVVAVVLPVLLVLGAGGAAAWYFLGRSEVSLASPFVTPSEAWLKGASKAWSADVAANKDPYVIGGHFLTLDTSDGTLTGYTPLGDNMEEVWQATLDDEDLTSSYRPTPGFQTWGNNTLVYKSSLIDMKTGKVSSAPWKEGKSAIIADNIAISCNSSDNCTAWDSPAKQKWTRKIPGTGEMSSKTYYRNDSTLTRGGRRYAWVYNAIINIDNGETLILGGGSKVDSDLTSTFFKDGWGTFEVKNGESEADDTDSDSPWSTTYKVTIYDFTGKKRSSFTETITLDEQVVIGESELITAEEYRTYFKDRDYSKAKLTSKVNSNGCITKLKPKDGKPISIQPPDNSSGLSYDWISPPCASVATSPQGSDIVRLATLGRGDINGLTMLMNIKTGEEITFNGIDWKNGDSLIIAKPDLIIGYNKFDGKVIGFKPAP</sequence>
<feature type="compositionally biased region" description="Low complexity" evidence="1">
    <location>
        <begin position="156"/>
        <end position="171"/>
    </location>
</feature>
<dbReference type="Proteomes" id="UP000317942">
    <property type="component" value="Unassembled WGS sequence"/>
</dbReference>
<evidence type="ECO:0000313" key="4">
    <source>
        <dbReference type="EMBL" id="TQD63158.1"/>
    </source>
</evidence>